<name>A0A511MWR0_DEIC1</name>
<keyword evidence="7 9" id="KW-0472">Membrane</keyword>
<evidence type="ECO:0000313" key="10">
    <source>
        <dbReference type="EMBL" id="GEM45009.1"/>
    </source>
</evidence>
<feature type="transmembrane region" description="Helical" evidence="9">
    <location>
        <begin position="66"/>
        <end position="84"/>
    </location>
</feature>
<keyword evidence="11" id="KW-1185">Reference proteome</keyword>
<evidence type="ECO:0000256" key="1">
    <source>
        <dbReference type="ARBA" id="ARBA00004651"/>
    </source>
</evidence>
<dbReference type="PANTHER" id="PTHR11795:SF447">
    <property type="entry name" value="ABC TRANSPORTER PERMEASE PROTEIN"/>
    <property type="match status" value="1"/>
</dbReference>
<dbReference type="InterPro" id="IPR001851">
    <property type="entry name" value="ABC_transp_permease"/>
</dbReference>
<keyword evidence="3" id="KW-1003">Cell membrane</keyword>
<dbReference type="GO" id="GO:0005886">
    <property type="term" value="C:plasma membrane"/>
    <property type="evidence" value="ECO:0007669"/>
    <property type="project" value="UniProtKB-SubCell"/>
</dbReference>
<comment type="similarity">
    <text evidence="8">Belongs to the binding-protein-dependent transport system permease family. LivHM subfamily.</text>
</comment>
<protein>
    <submittedName>
        <fullName evidence="10">Branched-chain amino acid ABC transporter permease</fullName>
    </submittedName>
</protein>
<evidence type="ECO:0000256" key="7">
    <source>
        <dbReference type="ARBA" id="ARBA00023136"/>
    </source>
</evidence>
<dbReference type="GO" id="GO:0006865">
    <property type="term" value="P:amino acid transport"/>
    <property type="evidence" value="ECO:0007669"/>
    <property type="project" value="UniProtKB-KW"/>
</dbReference>
<keyword evidence="5" id="KW-0029">Amino-acid transport</keyword>
<dbReference type="RefSeq" id="WP_146882250.1">
    <property type="nucleotide sequence ID" value="NZ_BJXB01000002.1"/>
</dbReference>
<proteinExistence type="inferred from homology"/>
<dbReference type="GO" id="GO:0022857">
    <property type="term" value="F:transmembrane transporter activity"/>
    <property type="evidence" value="ECO:0007669"/>
    <property type="project" value="InterPro"/>
</dbReference>
<evidence type="ECO:0000256" key="5">
    <source>
        <dbReference type="ARBA" id="ARBA00022970"/>
    </source>
</evidence>
<feature type="transmembrane region" description="Helical" evidence="9">
    <location>
        <begin position="12"/>
        <end position="34"/>
    </location>
</feature>
<dbReference type="NCBIfam" id="TIGR03409">
    <property type="entry name" value="urea_trans_UrtB"/>
    <property type="match status" value="1"/>
</dbReference>
<dbReference type="OrthoDB" id="9807115at2"/>
<evidence type="ECO:0000256" key="6">
    <source>
        <dbReference type="ARBA" id="ARBA00022989"/>
    </source>
</evidence>
<evidence type="ECO:0000256" key="2">
    <source>
        <dbReference type="ARBA" id="ARBA00022448"/>
    </source>
</evidence>
<feature type="transmembrane region" description="Helical" evidence="9">
    <location>
        <begin position="266"/>
        <end position="286"/>
    </location>
</feature>
<evidence type="ECO:0000256" key="3">
    <source>
        <dbReference type="ARBA" id="ARBA00022475"/>
    </source>
</evidence>
<dbReference type="CDD" id="cd06582">
    <property type="entry name" value="TM_PBP1_LivH_like"/>
    <property type="match status" value="1"/>
</dbReference>
<keyword evidence="2" id="KW-0813">Transport</keyword>
<reference evidence="10 11" key="1">
    <citation type="submission" date="2019-07" db="EMBL/GenBank/DDBJ databases">
        <title>Whole genome shotgun sequence of Deinococcus cellulosilyticus NBRC 106333.</title>
        <authorList>
            <person name="Hosoyama A."/>
            <person name="Uohara A."/>
            <person name="Ohji S."/>
            <person name="Ichikawa N."/>
        </authorList>
    </citation>
    <scope>NUCLEOTIDE SEQUENCE [LARGE SCALE GENOMIC DNA]</scope>
    <source>
        <strain evidence="10 11">NBRC 106333</strain>
    </source>
</reference>
<keyword evidence="4 9" id="KW-0812">Transmembrane</keyword>
<comment type="caution">
    <text evidence="10">The sequence shown here is derived from an EMBL/GenBank/DDBJ whole genome shotgun (WGS) entry which is preliminary data.</text>
</comment>
<accession>A0A511MWR0</accession>
<dbReference type="Pfam" id="PF02653">
    <property type="entry name" value="BPD_transp_2"/>
    <property type="match status" value="1"/>
</dbReference>
<feature type="transmembrane region" description="Helical" evidence="9">
    <location>
        <begin position="149"/>
        <end position="168"/>
    </location>
</feature>
<evidence type="ECO:0000256" key="9">
    <source>
        <dbReference type="SAM" id="Phobius"/>
    </source>
</evidence>
<dbReference type="Proteomes" id="UP000321306">
    <property type="component" value="Unassembled WGS sequence"/>
</dbReference>
<dbReference type="EMBL" id="BJXB01000002">
    <property type="protein sequence ID" value="GEM45009.1"/>
    <property type="molecule type" value="Genomic_DNA"/>
</dbReference>
<dbReference type="PANTHER" id="PTHR11795">
    <property type="entry name" value="BRANCHED-CHAIN AMINO ACID TRANSPORT SYSTEM PERMEASE PROTEIN LIVH"/>
    <property type="match status" value="1"/>
</dbReference>
<dbReference type="InterPro" id="IPR017779">
    <property type="entry name" value="ABC_UrtB_bac"/>
</dbReference>
<gene>
    <name evidence="10" type="ORF">DC3_06440</name>
</gene>
<feature type="transmembrane region" description="Helical" evidence="9">
    <location>
        <begin position="234"/>
        <end position="259"/>
    </location>
</feature>
<feature type="transmembrane region" description="Helical" evidence="9">
    <location>
        <begin position="201"/>
        <end position="222"/>
    </location>
</feature>
<evidence type="ECO:0000313" key="11">
    <source>
        <dbReference type="Proteomes" id="UP000321306"/>
    </source>
</evidence>
<keyword evidence="6 9" id="KW-1133">Transmembrane helix</keyword>
<feature type="transmembrane region" description="Helical" evidence="9">
    <location>
        <begin position="41"/>
        <end position="60"/>
    </location>
</feature>
<evidence type="ECO:0000256" key="8">
    <source>
        <dbReference type="ARBA" id="ARBA00037998"/>
    </source>
</evidence>
<dbReference type="InterPro" id="IPR052157">
    <property type="entry name" value="BCAA_transport_permease"/>
</dbReference>
<sequence>MGDTALFLGQLFNGVSVGSILLIAALGLALSFGLMRVINMAHGEFIMIGGYLAFLAHQIIPSGASLWLALPLAFVGTFLLGALLESTLIRRLYGRPLDTLLATWGLSLILQQAARQIFGPTGVEVTAPAWLSGAINFSGALSGLTIPHVRIFVIVLALLILGGLLLLINKTRLGMLVRAVNQNREVASTLGVNTRLIDMTVFAIGAGLAGLGGAALALISPVTPTVGQSYIVDAFLVVILGGLGSLAGTTIASFVVGLFSAGLQTFTSVSFAKVLLLAGVVAFLQWKPKGIVVMKSRALEEA</sequence>
<evidence type="ECO:0000256" key="4">
    <source>
        <dbReference type="ARBA" id="ARBA00022692"/>
    </source>
</evidence>
<comment type="subcellular location">
    <subcellularLocation>
        <location evidence="1">Cell membrane</location>
        <topology evidence="1">Multi-pass membrane protein</topology>
    </subcellularLocation>
</comment>
<dbReference type="AlphaFoldDB" id="A0A511MWR0"/>
<organism evidence="10 11">
    <name type="scientific">Deinococcus cellulosilyticus (strain DSM 18568 / NBRC 106333 / KACC 11606 / 5516J-15)</name>
    <dbReference type="NCBI Taxonomy" id="1223518"/>
    <lineage>
        <taxon>Bacteria</taxon>
        <taxon>Thermotogati</taxon>
        <taxon>Deinococcota</taxon>
        <taxon>Deinococci</taxon>
        <taxon>Deinococcales</taxon>
        <taxon>Deinococcaceae</taxon>
        <taxon>Deinococcus</taxon>
    </lineage>
</organism>